<sequence>MTGGREGATHGERYPREAIAAWAEDGDAERIAAHGEDLAARRRETHEQLRSLDRELASVLRVLALTPGRQFVERLLALLCRAREAYVGDECGPRLLASLIAEGQPLDDALYVLWDAGREHDELRACLFHELLLRGVNPELLLPRHTPRPEPAWHDLAWLPDRLADMEYGAEFPNLGYGGSAGIPYDGLTSPVWVDAAVRRAAAGHRLSERSTADLLESIDGPPRVGGWGNYEARVFVSDRLIPRADIPGVLTTLPMDCVRGLAQHDRFEVEAYSLDKVWETLYTTAAGGGMYHPGVYGAYGRLAAWRSIAGLCGIGATATAAAVEHRARACAWYRFEADSEWFFNEIYDYGIAALAPDGRHLTVLAATDTD</sequence>
<dbReference type="AlphaFoldDB" id="A0AB39MBG0"/>
<dbReference type="EMBL" id="CP163431">
    <property type="protein sequence ID" value="XDQ03140.1"/>
    <property type="molecule type" value="Genomic_DNA"/>
</dbReference>
<organism evidence="1">
    <name type="scientific">Streptomyces sp. R08</name>
    <dbReference type="NCBI Taxonomy" id="3238624"/>
    <lineage>
        <taxon>Bacteria</taxon>
        <taxon>Bacillati</taxon>
        <taxon>Actinomycetota</taxon>
        <taxon>Actinomycetes</taxon>
        <taxon>Kitasatosporales</taxon>
        <taxon>Streptomycetaceae</taxon>
        <taxon>Streptomyces</taxon>
    </lineage>
</organism>
<protein>
    <submittedName>
        <fullName evidence="1">DUF6183 family protein</fullName>
    </submittedName>
</protein>
<dbReference type="RefSeq" id="WP_369189109.1">
    <property type="nucleotide sequence ID" value="NZ_CP163431.1"/>
</dbReference>
<accession>A0AB39MBG0</accession>
<name>A0AB39MBG0_9ACTN</name>
<evidence type="ECO:0000313" key="1">
    <source>
        <dbReference type="EMBL" id="XDQ03140.1"/>
    </source>
</evidence>
<proteinExistence type="predicted"/>
<gene>
    <name evidence="1" type="ORF">AB5J58_24635</name>
</gene>
<dbReference type="Pfam" id="PF19681">
    <property type="entry name" value="DUF6183"/>
    <property type="match status" value="1"/>
</dbReference>
<dbReference type="InterPro" id="IPR045756">
    <property type="entry name" value="DUF6183"/>
</dbReference>
<reference evidence="1" key="1">
    <citation type="submission" date="2024-07" db="EMBL/GenBank/DDBJ databases">
        <authorList>
            <person name="Yu S.T."/>
        </authorList>
    </citation>
    <scope>NUCLEOTIDE SEQUENCE</scope>
    <source>
        <strain evidence="1">R08</strain>
    </source>
</reference>